<reference evidence="3 4" key="1">
    <citation type="submission" date="2018-04" db="EMBL/GenBank/DDBJ databases">
        <title>The genome of golden apple snail Pomacea canaliculata provides insight into stress tolerance and invasive adaptation.</title>
        <authorList>
            <person name="Liu C."/>
            <person name="Liu B."/>
            <person name="Ren Y."/>
            <person name="Zhang Y."/>
            <person name="Wang H."/>
            <person name="Li S."/>
            <person name="Jiang F."/>
            <person name="Yin L."/>
            <person name="Zhang G."/>
            <person name="Qian W."/>
            <person name="Fan W."/>
        </authorList>
    </citation>
    <scope>NUCLEOTIDE SEQUENCE [LARGE SCALE GENOMIC DNA]</scope>
    <source>
        <strain evidence="3">SZHN2017</strain>
        <tissue evidence="3">Muscle</tissue>
    </source>
</reference>
<evidence type="ECO:0000256" key="2">
    <source>
        <dbReference type="SAM" id="MobiDB-lite"/>
    </source>
</evidence>
<dbReference type="EMBL" id="PZQS01000003">
    <property type="protein sequence ID" value="PVD34659.1"/>
    <property type="molecule type" value="Genomic_DNA"/>
</dbReference>
<sequence>MSHVSFLVIKGFVSDKYLCMNNVTTKLYASVTLNESCYLNESTRSNNLVFFFSHCRVGRKRCTLGMYRNGTMQLGRDARQSRETAQWLSKPVGEKVLDEARIKKEEIEKNGWKPRRREQQRKRARRWCVQLDVMVQRPDKYLKRCKGDCQLLEKMLNNSQFYMRRCLQRMVRRRRKMKALKSPTPLPTWSRNNCGRE</sequence>
<organism evidence="3 4">
    <name type="scientific">Pomacea canaliculata</name>
    <name type="common">Golden apple snail</name>
    <dbReference type="NCBI Taxonomy" id="400727"/>
    <lineage>
        <taxon>Eukaryota</taxon>
        <taxon>Metazoa</taxon>
        <taxon>Spiralia</taxon>
        <taxon>Lophotrochozoa</taxon>
        <taxon>Mollusca</taxon>
        <taxon>Gastropoda</taxon>
        <taxon>Caenogastropoda</taxon>
        <taxon>Architaenioglossa</taxon>
        <taxon>Ampullarioidea</taxon>
        <taxon>Ampullariidae</taxon>
        <taxon>Pomacea</taxon>
    </lineage>
</organism>
<dbReference type="InterPro" id="IPR002209">
    <property type="entry name" value="Fibroblast_GF_fam"/>
</dbReference>
<gene>
    <name evidence="3" type="ORF">C0Q70_05936</name>
</gene>
<feature type="compositionally biased region" description="Polar residues" evidence="2">
    <location>
        <begin position="187"/>
        <end position="197"/>
    </location>
</feature>
<comment type="caution">
    <text evidence="3">The sequence shown here is derived from an EMBL/GenBank/DDBJ whole genome shotgun (WGS) entry which is preliminary data.</text>
</comment>
<dbReference type="InterPro" id="IPR008996">
    <property type="entry name" value="IL1/FGF"/>
</dbReference>
<dbReference type="OrthoDB" id="6109950at2759"/>
<name>A0A2T7PMM0_POMCA</name>
<evidence type="ECO:0000313" key="3">
    <source>
        <dbReference type="EMBL" id="PVD34659.1"/>
    </source>
</evidence>
<comment type="similarity">
    <text evidence="1">Belongs to the heparin-binding growth factors family.</text>
</comment>
<evidence type="ECO:0000313" key="4">
    <source>
        <dbReference type="Proteomes" id="UP000245119"/>
    </source>
</evidence>
<feature type="region of interest" description="Disordered" evidence="2">
    <location>
        <begin position="176"/>
        <end position="197"/>
    </location>
</feature>
<proteinExistence type="inferred from homology"/>
<dbReference type="InterPro" id="IPR056378">
    <property type="entry name" value="Let-756-like_FGF"/>
</dbReference>
<dbReference type="Proteomes" id="UP000245119">
    <property type="component" value="Linkage Group LG3"/>
</dbReference>
<dbReference type="SUPFAM" id="SSF50353">
    <property type="entry name" value="Cytokine"/>
    <property type="match status" value="1"/>
</dbReference>
<evidence type="ECO:0000256" key="1">
    <source>
        <dbReference type="ARBA" id="ARBA00007936"/>
    </source>
</evidence>
<protein>
    <submittedName>
        <fullName evidence="3">Uncharacterized protein</fullName>
    </submittedName>
</protein>
<dbReference type="AlphaFoldDB" id="A0A2T7PMM0"/>
<dbReference type="GO" id="GO:0008083">
    <property type="term" value="F:growth factor activity"/>
    <property type="evidence" value="ECO:0007669"/>
    <property type="project" value="InterPro"/>
</dbReference>
<accession>A0A2T7PMM0</accession>
<keyword evidence="4" id="KW-1185">Reference proteome</keyword>
<dbReference type="Pfam" id="PF00167">
    <property type="entry name" value="FGF"/>
    <property type="match status" value="1"/>
</dbReference>
<dbReference type="CDD" id="cd00058">
    <property type="entry name" value="beta-trefoil_FGF"/>
    <property type="match status" value="1"/>
</dbReference>
<dbReference type="Gene3D" id="2.80.10.50">
    <property type="match status" value="1"/>
</dbReference>